<comment type="caution">
    <text evidence="3">The sequence shown here is derived from an EMBL/GenBank/DDBJ whole genome shotgun (WGS) entry which is preliminary data.</text>
</comment>
<feature type="transmembrane region" description="Helical" evidence="2">
    <location>
        <begin position="20"/>
        <end position="50"/>
    </location>
</feature>
<sequence length="90" mass="10243">MDHRRGRSARVRGGHRRRQVLPLALTLFLFDPWLVGITMMAVLLLATWAATLLPILSGEPPRFPLTYARRTAFQRQRDPDAAGRSRPRAP</sequence>
<keyword evidence="2" id="KW-0472">Membrane</keyword>
<keyword evidence="4" id="KW-1185">Reference proteome</keyword>
<protein>
    <submittedName>
        <fullName evidence="3">Uncharacterized protein</fullName>
    </submittedName>
</protein>
<proteinExistence type="predicted"/>
<evidence type="ECO:0000313" key="3">
    <source>
        <dbReference type="EMBL" id="MBF8192113.1"/>
    </source>
</evidence>
<dbReference type="Proteomes" id="UP000605361">
    <property type="component" value="Unassembled WGS sequence"/>
</dbReference>
<keyword evidence="2" id="KW-1133">Transmembrane helix</keyword>
<feature type="region of interest" description="Disordered" evidence="1">
    <location>
        <begin position="71"/>
        <end position="90"/>
    </location>
</feature>
<dbReference type="Pfam" id="PF19950">
    <property type="entry name" value="DUF6412"/>
    <property type="match status" value="1"/>
</dbReference>
<dbReference type="InterPro" id="IPR045635">
    <property type="entry name" value="DUF6412"/>
</dbReference>
<accession>A0A931F5G9</accession>
<organism evidence="3 4">
    <name type="scientific">Nonomuraea cypriaca</name>
    <dbReference type="NCBI Taxonomy" id="1187855"/>
    <lineage>
        <taxon>Bacteria</taxon>
        <taxon>Bacillati</taxon>
        <taxon>Actinomycetota</taxon>
        <taxon>Actinomycetes</taxon>
        <taxon>Streptosporangiales</taxon>
        <taxon>Streptosporangiaceae</taxon>
        <taxon>Nonomuraea</taxon>
    </lineage>
</organism>
<keyword evidence="2" id="KW-0812">Transmembrane</keyword>
<dbReference type="EMBL" id="JADOGI010000194">
    <property type="protein sequence ID" value="MBF8192113.1"/>
    <property type="molecule type" value="Genomic_DNA"/>
</dbReference>
<evidence type="ECO:0000256" key="2">
    <source>
        <dbReference type="SAM" id="Phobius"/>
    </source>
</evidence>
<gene>
    <name evidence="3" type="ORF">ITP53_41835</name>
</gene>
<reference evidence="3" key="1">
    <citation type="submission" date="2020-11" db="EMBL/GenBank/DDBJ databases">
        <title>Whole-genome analyses of Nonomuraea sp. K274.</title>
        <authorList>
            <person name="Veyisoglu A."/>
        </authorList>
    </citation>
    <scope>NUCLEOTIDE SEQUENCE</scope>
    <source>
        <strain evidence="3">K274</strain>
    </source>
</reference>
<evidence type="ECO:0000313" key="4">
    <source>
        <dbReference type="Proteomes" id="UP000605361"/>
    </source>
</evidence>
<dbReference type="AlphaFoldDB" id="A0A931F5G9"/>
<evidence type="ECO:0000256" key="1">
    <source>
        <dbReference type="SAM" id="MobiDB-lite"/>
    </source>
</evidence>
<name>A0A931F5G9_9ACTN</name>